<dbReference type="AlphaFoldDB" id="A0A813LPL6"/>
<evidence type="ECO:0000313" key="2">
    <source>
        <dbReference type="Proteomes" id="UP000626109"/>
    </source>
</evidence>
<gene>
    <name evidence="1" type="ORF">PGLA2088_LOCUS48276</name>
</gene>
<sequence>MVLGTISEVPSIDLAADTEEHVQDYRGSVVFTFASEASPWWEEDKEYMESIVVVPYLRRFIQVPVSFVEAKDEKEFVQAQGPRLERICLRILLGVLLVCQPAEWPDSVQDR</sequence>
<accession>A0A813LPL6</accession>
<protein>
    <submittedName>
        <fullName evidence="1">Uncharacterized protein</fullName>
    </submittedName>
</protein>
<reference evidence="1" key="1">
    <citation type="submission" date="2021-02" db="EMBL/GenBank/DDBJ databases">
        <authorList>
            <person name="Dougan E. K."/>
            <person name="Rhodes N."/>
            <person name="Thang M."/>
            <person name="Chan C."/>
        </authorList>
    </citation>
    <scope>NUCLEOTIDE SEQUENCE</scope>
</reference>
<dbReference type="Proteomes" id="UP000626109">
    <property type="component" value="Unassembled WGS sequence"/>
</dbReference>
<comment type="caution">
    <text evidence="1">The sequence shown here is derived from an EMBL/GenBank/DDBJ whole genome shotgun (WGS) entry which is preliminary data.</text>
</comment>
<name>A0A813LPL6_POLGL</name>
<feature type="non-terminal residue" evidence="1">
    <location>
        <position position="1"/>
    </location>
</feature>
<dbReference type="EMBL" id="CAJNNW010036653">
    <property type="protein sequence ID" value="CAE8736354.1"/>
    <property type="molecule type" value="Genomic_DNA"/>
</dbReference>
<organism evidence="1 2">
    <name type="scientific">Polarella glacialis</name>
    <name type="common">Dinoflagellate</name>
    <dbReference type="NCBI Taxonomy" id="89957"/>
    <lineage>
        <taxon>Eukaryota</taxon>
        <taxon>Sar</taxon>
        <taxon>Alveolata</taxon>
        <taxon>Dinophyceae</taxon>
        <taxon>Suessiales</taxon>
        <taxon>Suessiaceae</taxon>
        <taxon>Polarella</taxon>
    </lineage>
</organism>
<proteinExistence type="predicted"/>
<evidence type="ECO:0000313" key="1">
    <source>
        <dbReference type="EMBL" id="CAE8736354.1"/>
    </source>
</evidence>